<reference evidence="1" key="1">
    <citation type="submission" date="2020-06" db="EMBL/GenBank/DDBJ databases">
        <authorList>
            <person name="Li T."/>
            <person name="Hu X."/>
            <person name="Zhang T."/>
            <person name="Song X."/>
            <person name="Zhang H."/>
            <person name="Dai N."/>
            <person name="Sheng W."/>
            <person name="Hou X."/>
            <person name="Wei L."/>
        </authorList>
    </citation>
    <scope>NUCLEOTIDE SEQUENCE</scope>
    <source>
        <strain evidence="1">3651</strain>
        <tissue evidence="1">Leaf</tissue>
    </source>
</reference>
<organism evidence="1 2">
    <name type="scientific">Sesamum alatum</name>
    <dbReference type="NCBI Taxonomy" id="300844"/>
    <lineage>
        <taxon>Eukaryota</taxon>
        <taxon>Viridiplantae</taxon>
        <taxon>Streptophyta</taxon>
        <taxon>Embryophyta</taxon>
        <taxon>Tracheophyta</taxon>
        <taxon>Spermatophyta</taxon>
        <taxon>Magnoliopsida</taxon>
        <taxon>eudicotyledons</taxon>
        <taxon>Gunneridae</taxon>
        <taxon>Pentapetalae</taxon>
        <taxon>asterids</taxon>
        <taxon>lamiids</taxon>
        <taxon>Lamiales</taxon>
        <taxon>Pedaliaceae</taxon>
        <taxon>Sesamum</taxon>
    </lineage>
</organism>
<dbReference type="Proteomes" id="UP001293254">
    <property type="component" value="Unassembled WGS sequence"/>
</dbReference>
<sequence>MDARIANRLRTLMGALLAGVTRNSSEAETSVAPFGEDPKLISLTILLAPTLRLHRHLRSQPRKLVARAEEDENSKLLKKLALWWKEGVEELKFPSCRAATFGDHQSLKCSMWRHEKTLAEVKNPDLKSLADSEHSEKELLKSKAAVEAKIVDLEAQLQRPATEVEKSSVITLDQGKTEGFSASRTASSAEGARDFLKAPAFKVVVEVKASEFANGCFEICRLHVAKLKGFIEAFDQSRLDPCS</sequence>
<proteinExistence type="predicted"/>
<dbReference type="EMBL" id="JACGWO010000011">
    <property type="protein sequence ID" value="KAK4415824.1"/>
    <property type="molecule type" value="Genomic_DNA"/>
</dbReference>
<evidence type="ECO:0000313" key="2">
    <source>
        <dbReference type="Proteomes" id="UP001293254"/>
    </source>
</evidence>
<gene>
    <name evidence="1" type="ORF">Salat_2689800</name>
</gene>
<reference evidence="1" key="2">
    <citation type="journal article" date="2024" name="Plant">
        <title>Genomic evolution and insights into agronomic trait innovations of Sesamum species.</title>
        <authorList>
            <person name="Miao H."/>
            <person name="Wang L."/>
            <person name="Qu L."/>
            <person name="Liu H."/>
            <person name="Sun Y."/>
            <person name="Le M."/>
            <person name="Wang Q."/>
            <person name="Wei S."/>
            <person name="Zheng Y."/>
            <person name="Lin W."/>
            <person name="Duan Y."/>
            <person name="Cao H."/>
            <person name="Xiong S."/>
            <person name="Wang X."/>
            <person name="Wei L."/>
            <person name="Li C."/>
            <person name="Ma Q."/>
            <person name="Ju M."/>
            <person name="Zhao R."/>
            <person name="Li G."/>
            <person name="Mu C."/>
            <person name="Tian Q."/>
            <person name="Mei H."/>
            <person name="Zhang T."/>
            <person name="Gao T."/>
            <person name="Zhang H."/>
        </authorList>
    </citation>
    <scope>NUCLEOTIDE SEQUENCE</scope>
    <source>
        <strain evidence="1">3651</strain>
    </source>
</reference>
<dbReference type="AlphaFoldDB" id="A0AAE1XPS9"/>
<evidence type="ECO:0000313" key="1">
    <source>
        <dbReference type="EMBL" id="KAK4415824.1"/>
    </source>
</evidence>
<accession>A0AAE1XPS9</accession>
<protein>
    <submittedName>
        <fullName evidence="1">Uncharacterized protein</fullName>
    </submittedName>
</protein>
<keyword evidence="2" id="KW-1185">Reference proteome</keyword>
<name>A0AAE1XPS9_9LAMI</name>
<comment type="caution">
    <text evidence="1">The sequence shown here is derived from an EMBL/GenBank/DDBJ whole genome shotgun (WGS) entry which is preliminary data.</text>
</comment>